<protein>
    <recommendedName>
        <fullName evidence="2">Nephrocystin 3-like N-terminal domain-containing protein</fullName>
    </recommendedName>
</protein>
<evidence type="ECO:0000313" key="4">
    <source>
        <dbReference type="Proteomes" id="UP000824998"/>
    </source>
</evidence>
<sequence length="56" mass="6218">GIPGCGKTILSSTVTEDILNTYANDPGIVVAYFYFDFTDKEKQKSELMVRSLISQL</sequence>
<name>A0A9P7YC19_9HELO</name>
<keyword evidence="1" id="KW-0677">Repeat</keyword>
<feature type="non-terminal residue" evidence="3">
    <location>
        <position position="56"/>
    </location>
</feature>
<evidence type="ECO:0000259" key="2">
    <source>
        <dbReference type="Pfam" id="PF24883"/>
    </source>
</evidence>
<reference evidence="3" key="1">
    <citation type="journal article" date="2021" name="IMA Fungus">
        <title>Genomic characterization of three marine fungi, including Emericellopsis atlantica sp. nov. with signatures of a generalist lifestyle and marine biomass degradation.</title>
        <authorList>
            <person name="Hagestad O.C."/>
            <person name="Hou L."/>
            <person name="Andersen J.H."/>
            <person name="Hansen E.H."/>
            <person name="Altermark B."/>
            <person name="Li C."/>
            <person name="Kuhnert E."/>
            <person name="Cox R.J."/>
            <person name="Crous P.W."/>
            <person name="Spatafora J.W."/>
            <person name="Lail K."/>
            <person name="Amirebrahimi M."/>
            <person name="Lipzen A."/>
            <person name="Pangilinan J."/>
            <person name="Andreopoulos W."/>
            <person name="Hayes R.D."/>
            <person name="Ng V."/>
            <person name="Grigoriev I.V."/>
            <person name="Jackson S.A."/>
            <person name="Sutton T.D.S."/>
            <person name="Dobson A.D.W."/>
            <person name="Rama T."/>
        </authorList>
    </citation>
    <scope>NUCLEOTIDE SEQUENCE</scope>
    <source>
        <strain evidence="3">TRa018bII</strain>
    </source>
</reference>
<dbReference type="PANTHER" id="PTHR10039:SF16">
    <property type="entry name" value="GPI INOSITOL-DEACYLASE"/>
    <property type="match status" value="1"/>
</dbReference>
<evidence type="ECO:0000313" key="3">
    <source>
        <dbReference type="EMBL" id="KAG9230959.1"/>
    </source>
</evidence>
<dbReference type="InterPro" id="IPR056884">
    <property type="entry name" value="NPHP3-like_N"/>
</dbReference>
<dbReference type="PANTHER" id="PTHR10039">
    <property type="entry name" value="AMELOGENIN"/>
    <property type="match status" value="1"/>
</dbReference>
<gene>
    <name evidence="3" type="ORF">BJ875DRAFT_339163</name>
</gene>
<dbReference type="InterPro" id="IPR027417">
    <property type="entry name" value="P-loop_NTPase"/>
</dbReference>
<dbReference type="EMBL" id="MU251633">
    <property type="protein sequence ID" value="KAG9230959.1"/>
    <property type="molecule type" value="Genomic_DNA"/>
</dbReference>
<evidence type="ECO:0000256" key="1">
    <source>
        <dbReference type="ARBA" id="ARBA00022737"/>
    </source>
</evidence>
<feature type="non-terminal residue" evidence="3">
    <location>
        <position position="1"/>
    </location>
</feature>
<organism evidence="3 4">
    <name type="scientific">Amylocarpus encephaloides</name>
    <dbReference type="NCBI Taxonomy" id="45428"/>
    <lineage>
        <taxon>Eukaryota</taxon>
        <taxon>Fungi</taxon>
        <taxon>Dikarya</taxon>
        <taxon>Ascomycota</taxon>
        <taxon>Pezizomycotina</taxon>
        <taxon>Leotiomycetes</taxon>
        <taxon>Helotiales</taxon>
        <taxon>Helotiales incertae sedis</taxon>
        <taxon>Amylocarpus</taxon>
    </lineage>
</organism>
<proteinExistence type="predicted"/>
<comment type="caution">
    <text evidence="3">The sequence shown here is derived from an EMBL/GenBank/DDBJ whole genome shotgun (WGS) entry which is preliminary data.</text>
</comment>
<dbReference type="Proteomes" id="UP000824998">
    <property type="component" value="Unassembled WGS sequence"/>
</dbReference>
<dbReference type="AlphaFoldDB" id="A0A9P7YC19"/>
<feature type="domain" description="Nephrocystin 3-like N-terminal" evidence="2">
    <location>
        <begin position="1"/>
        <end position="56"/>
    </location>
</feature>
<dbReference type="OrthoDB" id="1577640at2759"/>
<dbReference type="Pfam" id="PF24883">
    <property type="entry name" value="NPHP3_N"/>
    <property type="match status" value="1"/>
</dbReference>
<accession>A0A9P7YC19</accession>
<dbReference type="Gene3D" id="3.40.50.300">
    <property type="entry name" value="P-loop containing nucleotide triphosphate hydrolases"/>
    <property type="match status" value="1"/>
</dbReference>
<keyword evidence="4" id="KW-1185">Reference proteome</keyword>